<dbReference type="SMART" id="SM00213">
    <property type="entry name" value="UBQ"/>
    <property type="match status" value="2"/>
</dbReference>
<dbReference type="EMBL" id="JARAOO010000003">
    <property type="protein sequence ID" value="KAJ7976931.1"/>
    <property type="molecule type" value="Genomic_DNA"/>
</dbReference>
<dbReference type="InterPro" id="IPR029071">
    <property type="entry name" value="Ubiquitin-like_domsf"/>
</dbReference>
<dbReference type="GO" id="GO:0005654">
    <property type="term" value="C:nucleoplasm"/>
    <property type="evidence" value="ECO:0007669"/>
    <property type="project" value="TreeGrafter"/>
</dbReference>
<dbReference type="Gene3D" id="3.10.20.90">
    <property type="entry name" value="Phosphatidylinositol 3-kinase Catalytic Subunit, Chain A, domain 1"/>
    <property type="match status" value="2"/>
</dbReference>
<proteinExistence type="predicted"/>
<feature type="domain" description="Ubiquitin-like" evidence="1">
    <location>
        <begin position="14"/>
        <end position="57"/>
    </location>
</feature>
<dbReference type="PROSITE" id="PS50053">
    <property type="entry name" value="UBIQUITIN_2"/>
    <property type="match status" value="2"/>
</dbReference>
<protein>
    <submittedName>
        <fullName evidence="2">Ubiquitin domain-containing protein</fullName>
    </submittedName>
</protein>
<comment type="caution">
    <text evidence="2">The sequence shown here is derived from an EMBL/GenBank/DDBJ whole genome shotgun (WGS) entry which is preliminary data.</text>
</comment>
<dbReference type="PANTHER" id="PTHR10621:SF63">
    <property type="entry name" value="UBIQUITIN-LIKE DOMAIN-CONTAINING PROTEIN"/>
    <property type="match status" value="1"/>
</dbReference>
<reference evidence="2" key="1">
    <citation type="journal article" date="2023" name="Science">
        <title>Elucidation of the pathway for biosynthesis of saponin adjuvants from the soapbark tree.</title>
        <authorList>
            <person name="Reed J."/>
            <person name="Orme A."/>
            <person name="El-Demerdash A."/>
            <person name="Owen C."/>
            <person name="Martin L.B.B."/>
            <person name="Misra R.C."/>
            <person name="Kikuchi S."/>
            <person name="Rejzek M."/>
            <person name="Martin A.C."/>
            <person name="Harkess A."/>
            <person name="Leebens-Mack J."/>
            <person name="Louveau T."/>
            <person name="Stephenson M.J."/>
            <person name="Osbourn A."/>
        </authorList>
    </citation>
    <scope>NUCLEOTIDE SEQUENCE</scope>
    <source>
        <strain evidence="2">S10</strain>
    </source>
</reference>
<dbReference type="GO" id="GO:0043130">
    <property type="term" value="F:ubiquitin binding"/>
    <property type="evidence" value="ECO:0007669"/>
    <property type="project" value="TreeGrafter"/>
</dbReference>
<keyword evidence="3" id="KW-1185">Reference proteome</keyword>
<dbReference type="GO" id="GO:0043161">
    <property type="term" value="P:proteasome-mediated ubiquitin-dependent protein catabolic process"/>
    <property type="evidence" value="ECO:0007669"/>
    <property type="project" value="TreeGrafter"/>
</dbReference>
<name>A0AAD7Q8P7_QUISA</name>
<dbReference type="AlphaFoldDB" id="A0AAD7Q8P7"/>
<sequence length="153" mass="17629">MASFTITGGEVVPEIEMPPSATILDLKQRTKEELDVEVDRQTLLYNQMELSNEHPIEYVYQEFVTLNLVVTPLVGQPKINVVVRSSTAEGFVRIKETYTVADFKRKIERLWGIPTEKIILRRLSQEMEDNLWLSAYYVNEGSEVEVIVIVDPR</sequence>
<dbReference type="Proteomes" id="UP001163823">
    <property type="component" value="Chromosome 3"/>
</dbReference>
<accession>A0AAD7Q8P7</accession>
<organism evidence="2 3">
    <name type="scientific">Quillaja saponaria</name>
    <name type="common">Soap bark tree</name>
    <dbReference type="NCBI Taxonomy" id="32244"/>
    <lineage>
        <taxon>Eukaryota</taxon>
        <taxon>Viridiplantae</taxon>
        <taxon>Streptophyta</taxon>
        <taxon>Embryophyta</taxon>
        <taxon>Tracheophyta</taxon>
        <taxon>Spermatophyta</taxon>
        <taxon>Magnoliopsida</taxon>
        <taxon>eudicotyledons</taxon>
        <taxon>Gunneridae</taxon>
        <taxon>Pentapetalae</taxon>
        <taxon>rosids</taxon>
        <taxon>fabids</taxon>
        <taxon>Fabales</taxon>
        <taxon>Quillajaceae</taxon>
        <taxon>Quillaja</taxon>
    </lineage>
</organism>
<dbReference type="KEGG" id="qsa:O6P43_006643"/>
<feature type="domain" description="Ubiquitin-like" evidence="1">
    <location>
        <begin position="79"/>
        <end position="148"/>
    </location>
</feature>
<evidence type="ECO:0000313" key="3">
    <source>
        <dbReference type="Proteomes" id="UP001163823"/>
    </source>
</evidence>
<dbReference type="GO" id="GO:0005829">
    <property type="term" value="C:cytosol"/>
    <property type="evidence" value="ECO:0007669"/>
    <property type="project" value="TreeGrafter"/>
</dbReference>
<gene>
    <name evidence="2" type="ORF">O6P43_006643</name>
</gene>
<dbReference type="CDD" id="cd17039">
    <property type="entry name" value="Ubl_ubiquitin_like"/>
    <property type="match status" value="2"/>
</dbReference>
<dbReference type="Pfam" id="PF00240">
    <property type="entry name" value="ubiquitin"/>
    <property type="match status" value="2"/>
</dbReference>
<dbReference type="SUPFAM" id="SSF54236">
    <property type="entry name" value="Ubiquitin-like"/>
    <property type="match status" value="2"/>
</dbReference>
<evidence type="ECO:0000313" key="2">
    <source>
        <dbReference type="EMBL" id="KAJ7976931.1"/>
    </source>
</evidence>
<dbReference type="PANTHER" id="PTHR10621">
    <property type="entry name" value="UV EXCISION REPAIR PROTEIN RAD23"/>
    <property type="match status" value="1"/>
</dbReference>
<dbReference type="GO" id="GO:0031593">
    <property type="term" value="F:polyubiquitin modification-dependent protein binding"/>
    <property type="evidence" value="ECO:0007669"/>
    <property type="project" value="TreeGrafter"/>
</dbReference>
<dbReference type="GO" id="GO:0070628">
    <property type="term" value="F:proteasome binding"/>
    <property type="evidence" value="ECO:0007669"/>
    <property type="project" value="TreeGrafter"/>
</dbReference>
<dbReference type="InterPro" id="IPR000626">
    <property type="entry name" value="Ubiquitin-like_dom"/>
</dbReference>
<evidence type="ECO:0000259" key="1">
    <source>
        <dbReference type="PROSITE" id="PS50053"/>
    </source>
</evidence>